<dbReference type="Pfam" id="PF13302">
    <property type="entry name" value="Acetyltransf_3"/>
    <property type="match status" value="1"/>
</dbReference>
<dbReference type="GO" id="GO:0016747">
    <property type="term" value="F:acyltransferase activity, transferring groups other than amino-acyl groups"/>
    <property type="evidence" value="ECO:0007669"/>
    <property type="project" value="InterPro"/>
</dbReference>
<reference evidence="2" key="1">
    <citation type="journal article" date="2014" name="Int. J. Syst. Evol. Microbiol.">
        <title>Complete genome sequence of Corynebacterium casei LMG S-19264T (=DSM 44701T), isolated from a smear-ripened cheese.</title>
        <authorList>
            <consortium name="US DOE Joint Genome Institute (JGI-PGF)"/>
            <person name="Walter F."/>
            <person name="Albersmeier A."/>
            <person name="Kalinowski J."/>
            <person name="Ruckert C."/>
        </authorList>
    </citation>
    <scope>NUCLEOTIDE SEQUENCE</scope>
    <source>
        <strain evidence="2">JCM 4434</strain>
    </source>
</reference>
<dbReference type="PROSITE" id="PS51186">
    <property type="entry name" value="GNAT"/>
    <property type="match status" value="1"/>
</dbReference>
<dbReference type="InterPro" id="IPR000182">
    <property type="entry name" value="GNAT_dom"/>
</dbReference>
<protein>
    <recommendedName>
        <fullName evidence="1">N-acetyltransferase domain-containing protein</fullName>
    </recommendedName>
</protein>
<evidence type="ECO:0000259" key="1">
    <source>
        <dbReference type="PROSITE" id="PS51186"/>
    </source>
</evidence>
<comment type="caution">
    <text evidence="2">The sequence shown here is derived from an EMBL/GenBank/DDBJ whole genome shotgun (WGS) entry which is preliminary data.</text>
</comment>
<dbReference type="PANTHER" id="PTHR43792">
    <property type="entry name" value="GNAT FAMILY, PUTATIVE (AFU_ORTHOLOGUE AFUA_3G00765)-RELATED-RELATED"/>
    <property type="match status" value="1"/>
</dbReference>
<dbReference type="Proteomes" id="UP000610124">
    <property type="component" value="Unassembled WGS sequence"/>
</dbReference>
<dbReference type="AlphaFoldDB" id="A0A8H9LZC0"/>
<gene>
    <name evidence="2" type="ORF">GCM10010502_72630</name>
</gene>
<evidence type="ECO:0000313" key="3">
    <source>
        <dbReference type="Proteomes" id="UP000610124"/>
    </source>
</evidence>
<feature type="domain" description="N-acetyltransferase" evidence="1">
    <location>
        <begin position="6"/>
        <end position="133"/>
    </location>
</feature>
<accession>A0A8H9LZC0</accession>
<dbReference type="InterPro" id="IPR051531">
    <property type="entry name" value="N-acetyltransferase"/>
</dbReference>
<dbReference type="CDD" id="cd04301">
    <property type="entry name" value="NAT_SF"/>
    <property type="match status" value="1"/>
</dbReference>
<proteinExistence type="predicted"/>
<reference evidence="2" key="2">
    <citation type="submission" date="2020-09" db="EMBL/GenBank/DDBJ databases">
        <authorList>
            <person name="Sun Q."/>
            <person name="Ohkuma M."/>
        </authorList>
    </citation>
    <scope>NUCLEOTIDE SEQUENCE</scope>
    <source>
        <strain evidence="2">JCM 4434</strain>
    </source>
</reference>
<dbReference type="SUPFAM" id="SSF55729">
    <property type="entry name" value="Acyl-CoA N-acyltransferases (Nat)"/>
    <property type="match status" value="1"/>
</dbReference>
<evidence type="ECO:0000313" key="2">
    <source>
        <dbReference type="EMBL" id="GGV06992.1"/>
    </source>
</evidence>
<dbReference type="Gene3D" id="3.40.630.30">
    <property type="match status" value="1"/>
</dbReference>
<dbReference type="InterPro" id="IPR016181">
    <property type="entry name" value="Acyl_CoA_acyltransferase"/>
</dbReference>
<dbReference type="PANTHER" id="PTHR43792:SF16">
    <property type="entry name" value="N-ACETYLTRANSFERASE DOMAIN-CONTAINING PROTEIN"/>
    <property type="match status" value="1"/>
</dbReference>
<organism evidence="2 3">
    <name type="scientific">Kitasatospora aureofaciens</name>
    <name type="common">Streptomyces aureofaciens</name>
    <dbReference type="NCBI Taxonomy" id="1894"/>
    <lineage>
        <taxon>Bacteria</taxon>
        <taxon>Bacillati</taxon>
        <taxon>Actinomycetota</taxon>
        <taxon>Actinomycetes</taxon>
        <taxon>Kitasatosporales</taxon>
        <taxon>Streptomycetaceae</taxon>
        <taxon>Kitasatospora</taxon>
    </lineage>
</organism>
<dbReference type="EMBL" id="BMUB01000042">
    <property type="protein sequence ID" value="GGV06992.1"/>
    <property type="molecule type" value="Genomic_DNA"/>
</dbReference>
<name>A0A8H9LZC0_KITAU</name>
<sequence>MNQEHICLRPIVESDFPYFLALLNDPAVMGEHLWTGWRQPDRIHRVWAETGLLTDEQWTLAITTDGEFCGYAAAMREGASPAAPHWSIGAQLLPEARGRGIGTRAHRLFADYLFAHSPVMRLEAETESTNLAE</sequence>